<name>A0A914E0T7_9BILA</name>
<proteinExistence type="predicted"/>
<sequence length="163" mass="19310">MAMDINFDLFRAVPQNRNHVVQSRNVFRFDTKFEHVQQRSVRRSLDFDDDVNHAMSWGIRCVPLGHNAMFYLLRNSFPQYHEFEYDFVIVNGDGVLESGYGLRAFVGAETLCDEFLQPPINIPEVWDELDVETIRKWLRELRPRLQKVIDDDGKPIQQYFNKV</sequence>
<dbReference type="Proteomes" id="UP000887540">
    <property type="component" value="Unplaced"/>
</dbReference>
<protein>
    <submittedName>
        <fullName evidence="2">Uncharacterized protein</fullName>
    </submittedName>
</protein>
<accession>A0A914E0T7</accession>
<organism evidence="1 2">
    <name type="scientific">Acrobeloides nanus</name>
    <dbReference type="NCBI Taxonomy" id="290746"/>
    <lineage>
        <taxon>Eukaryota</taxon>
        <taxon>Metazoa</taxon>
        <taxon>Ecdysozoa</taxon>
        <taxon>Nematoda</taxon>
        <taxon>Chromadorea</taxon>
        <taxon>Rhabditida</taxon>
        <taxon>Tylenchina</taxon>
        <taxon>Cephalobomorpha</taxon>
        <taxon>Cephaloboidea</taxon>
        <taxon>Cephalobidae</taxon>
        <taxon>Acrobeloides</taxon>
    </lineage>
</organism>
<dbReference type="WBParaSite" id="ACRNAN_scaffold4736.g32013.t1">
    <property type="protein sequence ID" value="ACRNAN_scaffold4736.g32013.t1"/>
    <property type="gene ID" value="ACRNAN_scaffold4736.g32013"/>
</dbReference>
<evidence type="ECO:0000313" key="2">
    <source>
        <dbReference type="WBParaSite" id="ACRNAN_scaffold4736.g32013.t1"/>
    </source>
</evidence>
<dbReference type="AlphaFoldDB" id="A0A914E0T7"/>
<reference evidence="2" key="1">
    <citation type="submission" date="2022-11" db="UniProtKB">
        <authorList>
            <consortium name="WormBaseParasite"/>
        </authorList>
    </citation>
    <scope>IDENTIFICATION</scope>
</reference>
<keyword evidence="1" id="KW-1185">Reference proteome</keyword>
<evidence type="ECO:0000313" key="1">
    <source>
        <dbReference type="Proteomes" id="UP000887540"/>
    </source>
</evidence>